<gene>
    <name evidence="9" type="ORF">ACFQHR_05730</name>
</gene>
<keyword evidence="10" id="KW-1185">Reference proteome</keyword>
<keyword evidence="4" id="KW-1134">Transmembrane beta strand</keyword>
<organism evidence="9 10">
    <name type="scientific">Rufibacter roseus</name>
    <dbReference type="NCBI Taxonomy" id="1567108"/>
    <lineage>
        <taxon>Bacteria</taxon>
        <taxon>Pseudomonadati</taxon>
        <taxon>Bacteroidota</taxon>
        <taxon>Cytophagia</taxon>
        <taxon>Cytophagales</taxon>
        <taxon>Hymenobacteraceae</taxon>
        <taxon>Rufibacter</taxon>
    </lineage>
</organism>
<evidence type="ECO:0000256" key="3">
    <source>
        <dbReference type="ARBA" id="ARBA00022448"/>
    </source>
</evidence>
<evidence type="ECO:0000256" key="8">
    <source>
        <dbReference type="SAM" id="SignalP"/>
    </source>
</evidence>
<dbReference type="InterPro" id="IPR003423">
    <property type="entry name" value="OMP_efflux"/>
</dbReference>
<comment type="subcellular location">
    <subcellularLocation>
        <location evidence="1">Cell outer membrane</location>
    </subcellularLocation>
</comment>
<dbReference type="Gene3D" id="1.20.1600.10">
    <property type="entry name" value="Outer membrane efflux proteins (OEP)"/>
    <property type="match status" value="1"/>
</dbReference>
<comment type="similarity">
    <text evidence="2">Belongs to the outer membrane factor (OMF) (TC 1.B.17) family.</text>
</comment>
<protein>
    <submittedName>
        <fullName evidence="9">TolC family protein</fullName>
    </submittedName>
</protein>
<dbReference type="PANTHER" id="PTHR30026">
    <property type="entry name" value="OUTER MEMBRANE PROTEIN TOLC"/>
    <property type="match status" value="1"/>
</dbReference>
<dbReference type="Pfam" id="PF02321">
    <property type="entry name" value="OEP"/>
    <property type="match status" value="2"/>
</dbReference>
<feature type="signal peptide" evidence="8">
    <location>
        <begin position="1"/>
        <end position="27"/>
    </location>
</feature>
<name>A0ABW2DHI4_9BACT</name>
<dbReference type="InterPro" id="IPR051906">
    <property type="entry name" value="TolC-like"/>
</dbReference>
<dbReference type="PANTHER" id="PTHR30026:SF20">
    <property type="entry name" value="OUTER MEMBRANE PROTEIN TOLC"/>
    <property type="match status" value="1"/>
</dbReference>
<keyword evidence="6" id="KW-0472">Membrane</keyword>
<evidence type="ECO:0000256" key="5">
    <source>
        <dbReference type="ARBA" id="ARBA00022692"/>
    </source>
</evidence>
<evidence type="ECO:0000256" key="2">
    <source>
        <dbReference type="ARBA" id="ARBA00007613"/>
    </source>
</evidence>
<dbReference type="Proteomes" id="UP001596405">
    <property type="component" value="Unassembled WGS sequence"/>
</dbReference>
<evidence type="ECO:0000256" key="7">
    <source>
        <dbReference type="ARBA" id="ARBA00023237"/>
    </source>
</evidence>
<keyword evidence="8" id="KW-0732">Signal</keyword>
<evidence type="ECO:0000313" key="9">
    <source>
        <dbReference type="EMBL" id="MFC6997115.1"/>
    </source>
</evidence>
<comment type="caution">
    <text evidence="9">The sequence shown here is derived from an EMBL/GenBank/DDBJ whole genome shotgun (WGS) entry which is preliminary data.</text>
</comment>
<reference evidence="10" key="1">
    <citation type="journal article" date="2019" name="Int. J. Syst. Evol. Microbiol.">
        <title>The Global Catalogue of Microorganisms (GCM) 10K type strain sequencing project: providing services to taxonomists for standard genome sequencing and annotation.</title>
        <authorList>
            <consortium name="The Broad Institute Genomics Platform"/>
            <consortium name="The Broad Institute Genome Sequencing Center for Infectious Disease"/>
            <person name="Wu L."/>
            <person name="Ma J."/>
        </authorList>
    </citation>
    <scope>NUCLEOTIDE SEQUENCE [LARGE SCALE GENOMIC DNA]</scope>
    <source>
        <strain evidence="10">CGMCC 4.7393</strain>
    </source>
</reference>
<proteinExistence type="inferred from homology"/>
<evidence type="ECO:0000256" key="4">
    <source>
        <dbReference type="ARBA" id="ARBA00022452"/>
    </source>
</evidence>
<feature type="chain" id="PRO_5046400173" evidence="8">
    <location>
        <begin position="28"/>
        <end position="453"/>
    </location>
</feature>
<keyword evidence="5" id="KW-0812">Transmembrane</keyword>
<keyword evidence="3" id="KW-0813">Transport</keyword>
<evidence type="ECO:0000313" key="10">
    <source>
        <dbReference type="Proteomes" id="UP001596405"/>
    </source>
</evidence>
<sequence length="453" mass="50149">MKKNMKAGWLLVGWLLGVSLHSQTVQAQQAQALSLEQAIQYALENQAAVQNAKIDVESAKARVGEVRSIGLPQVNAAVDYSNNLAIQRVFLPAVFIGDQTPGAVIAAPFGTKHTNTLSLTGSQLLFDGSYLLGLKAAQVYTQLSEKSLKQTKVQVADAVTRAYYTILITDARAALVDQNLVRLDSMLRETRIMNENGFVEKIDVDRLVVTRNNLQSERDKLKSLQELGYNLLKFQMGMPQAQPLVLTSTIQEAIIATEDELEEMNYANRVEYSILQTNKELATLDLRNKRAGYLPRLVLTGRYGGNTASNEFGDLFKGSDYYQFASFGLGLQIPVFDGLAKKYQIQQSKLALQKVDIGFKELEQAIDLQVAQAVTNLKNARIQLDAQQRNRALALEVLRVAKIKYREGVGSSIEVLNAETALKEAETNYSNALYDLIISQVDLRLAKGTLVTQ</sequence>
<accession>A0ABW2DHI4</accession>
<evidence type="ECO:0000256" key="1">
    <source>
        <dbReference type="ARBA" id="ARBA00004442"/>
    </source>
</evidence>
<dbReference type="RefSeq" id="WP_082882814.1">
    <property type="nucleotide sequence ID" value="NZ_JBHSYQ010000003.1"/>
</dbReference>
<dbReference type="EMBL" id="JBHSYQ010000003">
    <property type="protein sequence ID" value="MFC6997115.1"/>
    <property type="molecule type" value="Genomic_DNA"/>
</dbReference>
<evidence type="ECO:0000256" key="6">
    <source>
        <dbReference type="ARBA" id="ARBA00023136"/>
    </source>
</evidence>
<dbReference type="SUPFAM" id="SSF56954">
    <property type="entry name" value="Outer membrane efflux proteins (OEP)"/>
    <property type="match status" value="1"/>
</dbReference>
<keyword evidence="7" id="KW-0998">Cell outer membrane</keyword>